<evidence type="ECO:0000259" key="2">
    <source>
        <dbReference type="Pfam" id="PF20516"/>
    </source>
</evidence>
<sequence>MCTLHDNIQAWVLDLPRDHEIISDESPTTTARKRKRRNSYALTPPGSDDEQVHTTIMTDRSGGGPLTPQKRQRLIPAGGYQFNPDDNTETPRAVRPGDSVSCDGSSVSLSVGSGAYSMASSSRPSRSKSPTKQFSIAEISKNPIKVYALDSIRTLENIDTRPGARSLRESLSIISRIAKSRGVIPNSDVESIRMSNPEIDLDDEAVYDASDLYIKRYGPIPSFAEVDAIVQTSQYGIAEKFDEASWDREVHFRVLALSLRRPLAPARDGLINFAPSTTAAIHHKLIEGTPPRMVDFCVFVDPESTDVEHKPVVTEAIDRMRHMSGYSSINHTSHFLFRNKTISVSIESKQRGSSQDDAHLQIGTWHAAQWTYLERLAQIQGATLQGLAFLPGLIIQGEDWHFVASTREGASTLLWSKKNVGSTTNHEGVYQVVRVIQYLAWWTETVYWPWFSSTILGVPASGR</sequence>
<organism evidence="3 4">
    <name type="scientific">Colletotrichum tamarilloi</name>
    <dbReference type="NCBI Taxonomy" id="1209934"/>
    <lineage>
        <taxon>Eukaryota</taxon>
        <taxon>Fungi</taxon>
        <taxon>Dikarya</taxon>
        <taxon>Ascomycota</taxon>
        <taxon>Pezizomycotina</taxon>
        <taxon>Sordariomycetes</taxon>
        <taxon>Hypocreomycetidae</taxon>
        <taxon>Glomerellales</taxon>
        <taxon>Glomerellaceae</taxon>
        <taxon>Colletotrichum</taxon>
        <taxon>Colletotrichum acutatum species complex</taxon>
    </lineage>
</organism>
<feature type="compositionally biased region" description="Low complexity" evidence="1">
    <location>
        <begin position="113"/>
        <end position="130"/>
    </location>
</feature>
<comment type="caution">
    <text evidence="3">The sequence shown here is derived from an EMBL/GenBank/DDBJ whole genome shotgun (WGS) entry which is preliminary data.</text>
</comment>
<protein>
    <recommendedName>
        <fullName evidence="2">PD-(D/E)XK nuclease-like domain-containing protein</fullName>
    </recommendedName>
</protein>
<dbReference type="RefSeq" id="XP_060373383.1">
    <property type="nucleotide sequence ID" value="XM_060532024.1"/>
</dbReference>
<keyword evidence="4" id="KW-1185">Reference proteome</keyword>
<proteinExistence type="predicted"/>
<reference evidence="3 4" key="1">
    <citation type="submission" date="2016-10" db="EMBL/GenBank/DDBJ databases">
        <title>The genome sequence of Colletotrichum fioriniae PJ7.</title>
        <authorList>
            <person name="Baroncelli R."/>
        </authorList>
    </citation>
    <scope>NUCLEOTIDE SEQUENCE [LARGE SCALE GENOMIC DNA]</scope>
    <source>
        <strain evidence="3 4">Tom-12</strain>
    </source>
</reference>
<feature type="region of interest" description="Disordered" evidence="1">
    <location>
        <begin position="113"/>
        <end position="132"/>
    </location>
</feature>
<evidence type="ECO:0000256" key="1">
    <source>
        <dbReference type="SAM" id="MobiDB-lite"/>
    </source>
</evidence>
<dbReference type="EMBL" id="MLFU01000192">
    <property type="protein sequence ID" value="KAK1474002.1"/>
    <property type="molecule type" value="Genomic_DNA"/>
</dbReference>
<dbReference type="InterPro" id="IPR046797">
    <property type="entry name" value="PDDEXK_12"/>
</dbReference>
<name>A0ABQ9QJT3_9PEZI</name>
<feature type="domain" description="PD-(D/E)XK nuclease-like" evidence="2">
    <location>
        <begin position="211"/>
        <end position="448"/>
    </location>
</feature>
<feature type="region of interest" description="Disordered" evidence="1">
    <location>
        <begin position="23"/>
        <end position="52"/>
    </location>
</feature>
<accession>A0ABQ9QJT3</accession>
<dbReference type="GeneID" id="85416262"/>
<evidence type="ECO:0000313" key="3">
    <source>
        <dbReference type="EMBL" id="KAK1474002.1"/>
    </source>
</evidence>
<evidence type="ECO:0000313" key="4">
    <source>
        <dbReference type="Proteomes" id="UP001227543"/>
    </source>
</evidence>
<dbReference type="Proteomes" id="UP001227543">
    <property type="component" value="Unassembled WGS sequence"/>
</dbReference>
<feature type="region of interest" description="Disordered" evidence="1">
    <location>
        <begin position="76"/>
        <end position="105"/>
    </location>
</feature>
<gene>
    <name evidence="3" type="ORF">CTAM01_16031</name>
</gene>
<dbReference type="Pfam" id="PF20516">
    <property type="entry name" value="PDDEXK_12"/>
    <property type="match status" value="1"/>
</dbReference>